<organism evidence="3 4">
    <name type="scientific">Necator americanus</name>
    <name type="common">Human hookworm</name>
    <dbReference type="NCBI Taxonomy" id="51031"/>
    <lineage>
        <taxon>Eukaryota</taxon>
        <taxon>Metazoa</taxon>
        <taxon>Ecdysozoa</taxon>
        <taxon>Nematoda</taxon>
        <taxon>Chromadorea</taxon>
        <taxon>Rhabditida</taxon>
        <taxon>Rhabditina</taxon>
        <taxon>Rhabditomorpha</taxon>
        <taxon>Strongyloidea</taxon>
        <taxon>Ancylostomatidae</taxon>
        <taxon>Bunostominae</taxon>
        <taxon>Necator</taxon>
    </lineage>
</organism>
<evidence type="ECO:0000256" key="1">
    <source>
        <dbReference type="SAM" id="MobiDB-lite"/>
    </source>
</evidence>
<accession>A0ABR1CGK8</accession>
<evidence type="ECO:0000313" key="4">
    <source>
        <dbReference type="Proteomes" id="UP001303046"/>
    </source>
</evidence>
<feature type="signal peptide" evidence="2">
    <location>
        <begin position="1"/>
        <end position="21"/>
    </location>
</feature>
<comment type="caution">
    <text evidence="3">The sequence shown here is derived from an EMBL/GenBank/DDBJ whole genome shotgun (WGS) entry which is preliminary data.</text>
</comment>
<evidence type="ECO:0000256" key="2">
    <source>
        <dbReference type="SAM" id="SignalP"/>
    </source>
</evidence>
<feature type="region of interest" description="Disordered" evidence="1">
    <location>
        <begin position="142"/>
        <end position="162"/>
    </location>
</feature>
<evidence type="ECO:0000313" key="3">
    <source>
        <dbReference type="EMBL" id="KAK6737000.1"/>
    </source>
</evidence>
<keyword evidence="4" id="KW-1185">Reference proteome</keyword>
<keyword evidence="2" id="KW-0732">Signal</keyword>
<proteinExistence type="predicted"/>
<dbReference type="Proteomes" id="UP001303046">
    <property type="component" value="Unassembled WGS sequence"/>
</dbReference>
<reference evidence="3 4" key="1">
    <citation type="submission" date="2023-08" db="EMBL/GenBank/DDBJ databases">
        <title>A Necator americanus chromosomal reference genome.</title>
        <authorList>
            <person name="Ilik V."/>
            <person name="Petrzelkova K.J."/>
            <person name="Pardy F."/>
            <person name="Fuh T."/>
            <person name="Niatou-Singa F.S."/>
            <person name="Gouil Q."/>
            <person name="Baker L."/>
            <person name="Ritchie M.E."/>
            <person name="Jex A.R."/>
            <person name="Gazzola D."/>
            <person name="Li H."/>
            <person name="Toshio Fujiwara R."/>
            <person name="Zhan B."/>
            <person name="Aroian R.V."/>
            <person name="Pafco B."/>
            <person name="Schwarz E.M."/>
        </authorList>
    </citation>
    <scope>NUCLEOTIDE SEQUENCE [LARGE SCALE GENOMIC DNA]</scope>
    <source>
        <strain evidence="3 4">Aroian</strain>
        <tissue evidence="3">Whole animal</tissue>
    </source>
</reference>
<feature type="compositionally biased region" description="Basic and acidic residues" evidence="1">
    <location>
        <begin position="145"/>
        <end position="162"/>
    </location>
</feature>
<protein>
    <submittedName>
        <fullName evidence="3">Uncharacterized protein</fullName>
    </submittedName>
</protein>
<gene>
    <name evidence="3" type="primary">Necator_chrII.g7390</name>
    <name evidence="3" type="ORF">RB195_019597</name>
</gene>
<feature type="chain" id="PRO_5045593965" evidence="2">
    <location>
        <begin position="22"/>
        <end position="162"/>
    </location>
</feature>
<name>A0ABR1CGK8_NECAM</name>
<sequence length="162" mass="18797">MNSLILLPIIVIEGLVNIEQGVWVDTGTLSVSEWSLQRDFYHSRFDYLHHPNRLLHFGQMVHRSPRDESVKGLKMSKTYGSKVIRRVTSWKTRVSGDLHVDREPVRELDSNSVIEKKAVEDDSEFMSRLIQRTTLATPTVWSMQDRYDGSRQSSEDSESRFT</sequence>
<dbReference type="EMBL" id="JAVFWL010000002">
    <property type="protein sequence ID" value="KAK6737000.1"/>
    <property type="molecule type" value="Genomic_DNA"/>
</dbReference>